<dbReference type="Proteomes" id="UP000271590">
    <property type="component" value="Unassembled WGS sequence"/>
</dbReference>
<dbReference type="Gene3D" id="1.10.10.10">
    <property type="entry name" value="Winged helix-like DNA-binding domain superfamily/Winged helix DNA-binding domain"/>
    <property type="match status" value="1"/>
</dbReference>
<dbReference type="AlphaFoldDB" id="A0A3P3E0M8"/>
<dbReference type="InterPro" id="IPR036390">
    <property type="entry name" value="WH_DNA-bd_sf"/>
</dbReference>
<keyword evidence="2" id="KW-0805">Transcription regulation</keyword>
<comment type="caution">
    <text evidence="6">The sequence shown here is derived from an EMBL/GenBank/DDBJ whole genome shotgun (WGS) entry which is preliminary data.</text>
</comment>
<evidence type="ECO:0000259" key="5">
    <source>
        <dbReference type="PROSITE" id="PS50931"/>
    </source>
</evidence>
<dbReference type="Gene3D" id="3.40.190.290">
    <property type="match status" value="1"/>
</dbReference>
<dbReference type="SUPFAM" id="SSF53850">
    <property type="entry name" value="Periplasmic binding protein-like II"/>
    <property type="match status" value="1"/>
</dbReference>
<dbReference type="Pfam" id="PF03466">
    <property type="entry name" value="LysR_substrate"/>
    <property type="match status" value="1"/>
</dbReference>
<dbReference type="CDD" id="cd05466">
    <property type="entry name" value="PBP2_LTTR_substrate"/>
    <property type="match status" value="1"/>
</dbReference>
<feature type="domain" description="HTH lysR-type" evidence="5">
    <location>
        <begin position="1"/>
        <end position="60"/>
    </location>
</feature>
<name>A0A3P3E0M8_9BURK</name>
<keyword evidence="8" id="KW-1185">Reference proteome</keyword>
<evidence type="ECO:0000313" key="8">
    <source>
        <dbReference type="Proteomes" id="UP000271137"/>
    </source>
</evidence>
<dbReference type="InterPro" id="IPR005119">
    <property type="entry name" value="LysR_subst-bd"/>
</dbReference>
<evidence type="ECO:0000313" key="6">
    <source>
        <dbReference type="EMBL" id="RRH80035.1"/>
    </source>
</evidence>
<dbReference type="PANTHER" id="PTHR30419">
    <property type="entry name" value="HTH-TYPE TRANSCRIPTIONAL REGULATOR YBHD"/>
    <property type="match status" value="1"/>
</dbReference>
<dbReference type="GO" id="GO:0003677">
    <property type="term" value="F:DNA binding"/>
    <property type="evidence" value="ECO:0007669"/>
    <property type="project" value="UniProtKB-KW"/>
</dbReference>
<dbReference type="SUPFAM" id="SSF46785">
    <property type="entry name" value="Winged helix' DNA-binding domain"/>
    <property type="match status" value="1"/>
</dbReference>
<dbReference type="EMBL" id="RXFQ01000037">
    <property type="protein sequence ID" value="RSZ28726.1"/>
    <property type="molecule type" value="Genomic_DNA"/>
</dbReference>
<evidence type="ECO:0000256" key="4">
    <source>
        <dbReference type="ARBA" id="ARBA00023163"/>
    </source>
</evidence>
<dbReference type="InterPro" id="IPR000847">
    <property type="entry name" value="LysR_HTH_N"/>
</dbReference>
<sequence>MLVVSQSFRCFDEVARRGSIRKAAESLHLTAAAVHQQVLNLEAQVGTPLFDRLPRGMQLTTAGEIMLAAIRRGQRDIDHAVTQVEDLRALRRGHINLAVSHSSAEQLVPDAIRAVTARHPGVTYTVRTGSGERILSWVANGEADIGYCLRRKPPPGVEEVRAFAQQLGVVAAPGHPLAAFARARRLRDCLDAPLILMTMDTELRAMVEQIGQREHRPSRPLIETSSVAMARRLVADGLGVSFLIPENVAQDVAAGRLAWNALADEGARSHSCLYQRTGQATAAAMGMFLQYFEAELSAISGQFSPPRRRVRARRV</sequence>
<dbReference type="Proteomes" id="UP000271137">
    <property type="component" value="Unassembled WGS sequence"/>
</dbReference>
<gene>
    <name evidence="6" type="ORF">EH244_31130</name>
    <name evidence="7" type="ORF">EJO66_31480</name>
</gene>
<dbReference type="RefSeq" id="WP_124962142.1">
    <property type="nucleotide sequence ID" value="NZ_RQXU01000043.1"/>
</dbReference>
<proteinExistence type="inferred from homology"/>
<dbReference type="EMBL" id="RQXU01000043">
    <property type="protein sequence ID" value="RRH80035.1"/>
    <property type="molecule type" value="Genomic_DNA"/>
</dbReference>
<dbReference type="GO" id="GO:0005829">
    <property type="term" value="C:cytosol"/>
    <property type="evidence" value="ECO:0007669"/>
    <property type="project" value="TreeGrafter"/>
</dbReference>
<evidence type="ECO:0000256" key="3">
    <source>
        <dbReference type="ARBA" id="ARBA00023125"/>
    </source>
</evidence>
<dbReference type="GO" id="GO:0003700">
    <property type="term" value="F:DNA-binding transcription factor activity"/>
    <property type="evidence" value="ECO:0007669"/>
    <property type="project" value="InterPro"/>
</dbReference>
<evidence type="ECO:0000256" key="2">
    <source>
        <dbReference type="ARBA" id="ARBA00023015"/>
    </source>
</evidence>
<accession>A0A3P3E0M8</accession>
<organism evidence="6 9">
    <name type="scientific">Variovorax beijingensis</name>
    <dbReference type="NCBI Taxonomy" id="2496117"/>
    <lineage>
        <taxon>Bacteria</taxon>
        <taxon>Pseudomonadati</taxon>
        <taxon>Pseudomonadota</taxon>
        <taxon>Betaproteobacteria</taxon>
        <taxon>Burkholderiales</taxon>
        <taxon>Comamonadaceae</taxon>
        <taxon>Variovorax</taxon>
    </lineage>
</organism>
<evidence type="ECO:0000256" key="1">
    <source>
        <dbReference type="ARBA" id="ARBA00009437"/>
    </source>
</evidence>
<dbReference type="PROSITE" id="PS50931">
    <property type="entry name" value="HTH_LYSR"/>
    <property type="match status" value="1"/>
</dbReference>
<keyword evidence="4" id="KW-0804">Transcription</keyword>
<evidence type="ECO:0000313" key="9">
    <source>
        <dbReference type="Proteomes" id="UP000271590"/>
    </source>
</evidence>
<keyword evidence="3" id="KW-0238">DNA-binding</keyword>
<reference evidence="7 8" key="2">
    <citation type="submission" date="2018-12" db="EMBL/GenBank/DDBJ databases">
        <title>The genome sequences of strain 502.</title>
        <authorList>
            <person name="Gao J."/>
            <person name="Sun J."/>
        </authorList>
    </citation>
    <scope>NUCLEOTIDE SEQUENCE [LARGE SCALE GENOMIC DNA]</scope>
    <source>
        <strain evidence="7 8">502</strain>
    </source>
</reference>
<evidence type="ECO:0000313" key="7">
    <source>
        <dbReference type="EMBL" id="RSZ28726.1"/>
    </source>
</evidence>
<reference evidence="6 9" key="1">
    <citation type="submission" date="2018-11" db="EMBL/GenBank/DDBJ databases">
        <title>The genome of Variovorax sp T529.</title>
        <authorList>
            <person name="Gao J."/>
        </authorList>
    </citation>
    <scope>NUCLEOTIDE SEQUENCE [LARGE SCALE GENOMIC DNA]</scope>
    <source>
        <strain evidence="6 9">T529</strain>
    </source>
</reference>
<protein>
    <submittedName>
        <fullName evidence="6">LysR family transcriptional regulator</fullName>
    </submittedName>
</protein>
<dbReference type="InterPro" id="IPR036388">
    <property type="entry name" value="WH-like_DNA-bd_sf"/>
</dbReference>
<comment type="similarity">
    <text evidence="1">Belongs to the LysR transcriptional regulatory family.</text>
</comment>
<dbReference type="Pfam" id="PF00126">
    <property type="entry name" value="HTH_1"/>
    <property type="match status" value="1"/>
</dbReference>
<dbReference type="InterPro" id="IPR050950">
    <property type="entry name" value="HTH-type_LysR_regulators"/>
</dbReference>